<evidence type="ECO:0000313" key="3">
    <source>
        <dbReference type="Proteomes" id="UP001165962"/>
    </source>
</evidence>
<feature type="transmembrane region" description="Helical" evidence="1">
    <location>
        <begin position="51"/>
        <end position="73"/>
    </location>
</feature>
<keyword evidence="1" id="KW-1133">Transmembrane helix</keyword>
<feature type="transmembrane region" description="Helical" evidence="1">
    <location>
        <begin position="21"/>
        <end position="39"/>
    </location>
</feature>
<comment type="caution">
    <text evidence="2">The sequence shown here is derived from an EMBL/GenBank/DDBJ whole genome shotgun (WGS) entry which is preliminary data.</text>
</comment>
<feature type="transmembrane region" description="Helical" evidence="1">
    <location>
        <begin position="85"/>
        <end position="108"/>
    </location>
</feature>
<feature type="transmembrane region" description="Helical" evidence="1">
    <location>
        <begin position="386"/>
        <end position="406"/>
    </location>
</feature>
<dbReference type="Proteomes" id="UP001165962">
    <property type="component" value="Unassembled WGS sequence"/>
</dbReference>
<name>A0ABX0JBG5_9BACL</name>
<keyword evidence="3" id="KW-1185">Reference proteome</keyword>
<proteinExistence type="predicted"/>
<evidence type="ECO:0000313" key="2">
    <source>
        <dbReference type="EMBL" id="NHN31271.1"/>
    </source>
</evidence>
<feature type="transmembrane region" description="Helical" evidence="1">
    <location>
        <begin position="128"/>
        <end position="152"/>
    </location>
</feature>
<gene>
    <name evidence="2" type="ORF">G9U52_15640</name>
</gene>
<reference evidence="2" key="1">
    <citation type="submission" date="2020-03" db="EMBL/GenBank/DDBJ databases">
        <title>Draft sequencing of Paenibacilllus sp. S3N08.</title>
        <authorList>
            <person name="Kim D.-U."/>
        </authorList>
    </citation>
    <scope>NUCLEOTIDE SEQUENCE</scope>
    <source>
        <strain evidence="2">S3N08</strain>
    </source>
</reference>
<feature type="transmembrane region" description="Helical" evidence="1">
    <location>
        <begin position="412"/>
        <end position="430"/>
    </location>
</feature>
<accession>A0ABX0JBG5</accession>
<protein>
    <submittedName>
        <fullName evidence="2">Multi antimicrobial extrusion protein MatE</fullName>
    </submittedName>
</protein>
<dbReference type="RefSeq" id="WP_166151136.1">
    <property type="nucleotide sequence ID" value="NZ_JAAOIW010000005.1"/>
</dbReference>
<feature type="transmembrane region" description="Helical" evidence="1">
    <location>
        <begin position="196"/>
        <end position="218"/>
    </location>
</feature>
<feature type="transmembrane region" description="Helical" evidence="1">
    <location>
        <begin position="309"/>
        <end position="334"/>
    </location>
</feature>
<feature type="transmembrane region" description="Helical" evidence="1">
    <location>
        <begin position="267"/>
        <end position="288"/>
    </location>
</feature>
<dbReference type="EMBL" id="JAAOIW010000005">
    <property type="protein sequence ID" value="NHN31271.1"/>
    <property type="molecule type" value="Genomic_DNA"/>
</dbReference>
<feature type="transmembrane region" description="Helical" evidence="1">
    <location>
        <begin position="164"/>
        <end position="184"/>
    </location>
</feature>
<feature type="transmembrane region" description="Helical" evidence="1">
    <location>
        <begin position="354"/>
        <end position="374"/>
    </location>
</feature>
<feature type="transmembrane region" description="Helical" evidence="1">
    <location>
        <begin position="239"/>
        <end position="261"/>
    </location>
</feature>
<keyword evidence="1" id="KW-0472">Membrane</keyword>
<keyword evidence="1" id="KW-0812">Transmembrane</keyword>
<evidence type="ECO:0000256" key="1">
    <source>
        <dbReference type="SAM" id="Phobius"/>
    </source>
</evidence>
<organism evidence="2 3">
    <name type="scientific">Paenibacillus agricola</name>
    <dbReference type="NCBI Taxonomy" id="2716264"/>
    <lineage>
        <taxon>Bacteria</taxon>
        <taxon>Bacillati</taxon>
        <taxon>Bacillota</taxon>
        <taxon>Bacilli</taxon>
        <taxon>Bacillales</taxon>
        <taxon>Paenibacillaceae</taxon>
        <taxon>Paenibacillus</taxon>
    </lineage>
</organism>
<sequence>MSKASEKVLENRVTFRQLLAFFLPLGLSASLVTISHVIINSTLARSASPEIIIASYALPFSILGITERPALLLRQTCSALVRDRISFRAMTVVSIYIFSSILLLGGLLSYTPIGKWVFFYLFGVNDELVGPMIDVYRVLMFVSIFSGVRCLFQGVIIFNMRTKWLTIGMAVRLLVMYLVSLYFIKTNGVTSGQVGAIIFLSGMIIEAGVSFWEGRLLLKKIPEKLADHPIERPRQIFGFYKPLLYSSFIAVIIGPAINSFMGKTSDFQLSVASLTIAFSLTQLVQSFFSYIHQIVLNFYNKDAPAVIRFTLILSFIPGLLLAVLSFTPLGMWFMQHVMGVNERLMHASLEALRVFMIMAFTFPWLDFGNGLIMLRGETKAMIWSQSANVAVTLVTLVVCVALSPGWNGAIGAFAQSLGMVAEASVVWIVLRAIKKSGDRSPFAMKF</sequence>